<organism evidence="1 2">
    <name type="scientific">Colletotrichum costaricense</name>
    <dbReference type="NCBI Taxonomy" id="1209916"/>
    <lineage>
        <taxon>Eukaryota</taxon>
        <taxon>Fungi</taxon>
        <taxon>Dikarya</taxon>
        <taxon>Ascomycota</taxon>
        <taxon>Pezizomycotina</taxon>
        <taxon>Sordariomycetes</taxon>
        <taxon>Hypocreomycetidae</taxon>
        <taxon>Glomerellales</taxon>
        <taxon>Glomerellaceae</taxon>
        <taxon>Colletotrichum</taxon>
        <taxon>Colletotrichum acutatum species complex</taxon>
    </lineage>
</organism>
<accession>A0AAI9YTX5</accession>
<dbReference type="RefSeq" id="XP_060311601.1">
    <property type="nucleotide sequence ID" value="XM_060458436.1"/>
</dbReference>
<proteinExistence type="predicted"/>
<dbReference type="Proteomes" id="UP001240678">
    <property type="component" value="Unassembled WGS sequence"/>
</dbReference>
<dbReference type="Gene3D" id="3.40.50.150">
    <property type="entry name" value="Vaccinia Virus protein VP39"/>
    <property type="match status" value="1"/>
</dbReference>
<evidence type="ECO:0000313" key="2">
    <source>
        <dbReference type="Proteomes" id="UP001240678"/>
    </source>
</evidence>
<dbReference type="EMBL" id="MOOE01000010">
    <property type="protein sequence ID" value="KAK1522568.1"/>
    <property type="molecule type" value="Genomic_DNA"/>
</dbReference>
<dbReference type="SUPFAM" id="SSF53335">
    <property type="entry name" value="S-adenosyl-L-methionine-dependent methyltransferases"/>
    <property type="match status" value="1"/>
</dbReference>
<evidence type="ECO:0000313" key="1">
    <source>
        <dbReference type="EMBL" id="KAK1522568.1"/>
    </source>
</evidence>
<reference evidence="1 2" key="1">
    <citation type="submission" date="2016-10" db="EMBL/GenBank/DDBJ databases">
        <title>The genome sequence of Colletotrichum fioriniae PJ7.</title>
        <authorList>
            <person name="Baroncelli R."/>
        </authorList>
    </citation>
    <scope>NUCLEOTIDE SEQUENCE [LARGE SCALE GENOMIC DNA]</scope>
    <source>
        <strain evidence="1 2">IMI 309622</strain>
    </source>
</reference>
<gene>
    <name evidence="1" type="ORF">CCOS01_10280</name>
</gene>
<dbReference type="AlphaFoldDB" id="A0AAI9YTX5"/>
<evidence type="ECO:0008006" key="3">
    <source>
        <dbReference type="Google" id="ProtNLM"/>
    </source>
</evidence>
<keyword evidence="2" id="KW-1185">Reference proteome</keyword>
<name>A0AAI9YTX5_9PEZI</name>
<sequence>SVASSSTSVTSSVLQYRTENGRTYHGYKDGSRLSLLILNEQKLSSLTDIQHNMFILTFDNQLGRAPVNAKNTSIKVGRVLDVGTGTGIWAMDFADEHPESEVIRKIAKQIFQILTYFYLRSLVLTFHPINILIIG</sequence>
<dbReference type="GeneID" id="85341983"/>
<protein>
    <recommendedName>
        <fullName evidence="3">Methyltransferase domain-containing protein</fullName>
    </recommendedName>
</protein>
<dbReference type="InterPro" id="IPR029063">
    <property type="entry name" value="SAM-dependent_MTases_sf"/>
</dbReference>
<comment type="caution">
    <text evidence="1">The sequence shown here is derived from an EMBL/GenBank/DDBJ whole genome shotgun (WGS) entry which is preliminary data.</text>
</comment>
<feature type="non-terminal residue" evidence="1">
    <location>
        <position position="1"/>
    </location>
</feature>